<reference evidence="1 2" key="1">
    <citation type="journal article" date="2017" name="Genome Biol.">
        <title>New reference genome sequences of hot pepper reveal the massive evolution of plant disease-resistance genes by retroduplication.</title>
        <authorList>
            <person name="Kim S."/>
            <person name="Park J."/>
            <person name="Yeom S.I."/>
            <person name="Kim Y.M."/>
            <person name="Seo E."/>
            <person name="Kim K.T."/>
            <person name="Kim M.S."/>
            <person name="Lee J.M."/>
            <person name="Cheong K."/>
            <person name="Shin H.S."/>
            <person name="Kim S.B."/>
            <person name="Han K."/>
            <person name="Lee J."/>
            <person name="Park M."/>
            <person name="Lee H.A."/>
            <person name="Lee H.Y."/>
            <person name="Lee Y."/>
            <person name="Oh S."/>
            <person name="Lee J.H."/>
            <person name="Choi E."/>
            <person name="Choi E."/>
            <person name="Lee S.E."/>
            <person name="Jeon J."/>
            <person name="Kim H."/>
            <person name="Choi G."/>
            <person name="Song H."/>
            <person name="Lee J."/>
            <person name="Lee S.C."/>
            <person name="Kwon J.K."/>
            <person name="Lee H.Y."/>
            <person name="Koo N."/>
            <person name="Hong Y."/>
            <person name="Kim R.W."/>
            <person name="Kang W.H."/>
            <person name="Huh J.H."/>
            <person name="Kang B.C."/>
            <person name="Yang T.J."/>
            <person name="Lee Y.H."/>
            <person name="Bennetzen J.L."/>
            <person name="Choi D."/>
        </authorList>
    </citation>
    <scope>NUCLEOTIDE SEQUENCE [LARGE SCALE GENOMIC DNA]</scope>
    <source>
        <strain evidence="2">cv. PBC81</strain>
    </source>
</reference>
<evidence type="ECO:0000313" key="1">
    <source>
        <dbReference type="EMBL" id="PHT54800.1"/>
    </source>
</evidence>
<dbReference type="AlphaFoldDB" id="A0A2G2XBE7"/>
<reference evidence="2" key="2">
    <citation type="journal article" date="2017" name="J. Anim. Genet.">
        <title>Multiple reference genome sequences of hot pepper reveal the massive evolution of plant disease resistance genes by retroduplication.</title>
        <authorList>
            <person name="Kim S."/>
            <person name="Park J."/>
            <person name="Yeom S.-I."/>
            <person name="Kim Y.-M."/>
            <person name="Seo E."/>
            <person name="Kim K.-T."/>
            <person name="Kim M.-S."/>
            <person name="Lee J.M."/>
            <person name="Cheong K."/>
            <person name="Shin H.-S."/>
            <person name="Kim S.-B."/>
            <person name="Han K."/>
            <person name="Lee J."/>
            <person name="Park M."/>
            <person name="Lee H.-A."/>
            <person name="Lee H.-Y."/>
            <person name="Lee Y."/>
            <person name="Oh S."/>
            <person name="Lee J.H."/>
            <person name="Choi E."/>
            <person name="Choi E."/>
            <person name="Lee S.E."/>
            <person name="Jeon J."/>
            <person name="Kim H."/>
            <person name="Choi G."/>
            <person name="Song H."/>
            <person name="Lee J."/>
            <person name="Lee S.-C."/>
            <person name="Kwon J.-K."/>
            <person name="Lee H.-Y."/>
            <person name="Koo N."/>
            <person name="Hong Y."/>
            <person name="Kim R.W."/>
            <person name="Kang W.-H."/>
            <person name="Huh J.H."/>
            <person name="Kang B.-C."/>
            <person name="Yang T.-J."/>
            <person name="Lee Y.-H."/>
            <person name="Bennetzen J.L."/>
            <person name="Choi D."/>
        </authorList>
    </citation>
    <scope>NUCLEOTIDE SEQUENCE [LARGE SCALE GENOMIC DNA]</scope>
    <source>
        <strain evidence="2">cv. PBC81</strain>
    </source>
</reference>
<dbReference type="Proteomes" id="UP000224567">
    <property type="component" value="Unassembled WGS sequence"/>
</dbReference>
<comment type="caution">
    <text evidence="1">The sequence shown here is derived from an EMBL/GenBank/DDBJ whole genome shotgun (WGS) entry which is preliminary data.</text>
</comment>
<dbReference type="EMBL" id="MLFT02000002">
    <property type="protein sequence ID" value="PHT54800.1"/>
    <property type="molecule type" value="Genomic_DNA"/>
</dbReference>
<gene>
    <name evidence="1" type="ORF">CQW23_03286</name>
</gene>
<protein>
    <submittedName>
        <fullName evidence="1">Uncharacterized protein</fullName>
    </submittedName>
</protein>
<evidence type="ECO:0000313" key="2">
    <source>
        <dbReference type="Proteomes" id="UP000224567"/>
    </source>
</evidence>
<organism evidence="1 2">
    <name type="scientific">Capsicum baccatum</name>
    <name type="common">Peruvian pepper</name>
    <dbReference type="NCBI Taxonomy" id="33114"/>
    <lineage>
        <taxon>Eukaryota</taxon>
        <taxon>Viridiplantae</taxon>
        <taxon>Streptophyta</taxon>
        <taxon>Embryophyta</taxon>
        <taxon>Tracheophyta</taxon>
        <taxon>Spermatophyta</taxon>
        <taxon>Magnoliopsida</taxon>
        <taxon>eudicotyledons</taxon>
        <taxon>Gunneridae</taxon>
        <taxon>Pentapetalae</taxon>
        <taxon>asterids</taxon>
        <taxon>lamiids</taxon>
        <taxon>Solanales</taxon>
        <taxon>Solanaceae</taxon>
        <taxon>Solanoideae</taxon>
        <taxon>Capsiceae</taxon>
        <taxon>Capsicum</taxon>
    </lineage>
</organism>
<sequence length="158" mass="17742">MIGLEGRDESERQRTESQWIMAASTLCHLQFVIEYLSCLQRILPTARLKLYFKVAIVTVSMRCLSQQHVPPGPRPLLRVGKQTASGYVTSNPDSDLEVFSNNPAYGSFAPLAFQPSPMTNYVAPHPNYVPDNVFLPDRPAERALVPKRGAVPRLRFTK</sequence>
<name>A0A2G2XBE7_CAPBA</name>
<accession>A0A2G2XBE7</accession>
<keyword evidence="2" id="KW-1185">Reference proteome</keyword>
<proteinExistence type="predicted"/>
<dbReference type="OrthoDB" id="10067222at2759"/>